<evidence type="ECO:0000259" key="18">
    <source>
        <dbReference type="Pfam" id="PF22689"/>
    </source>
</evidence>
<comment type="caution">
    <text evidence="14">Lacks conserved residue(s) required for the propagation of feature annotation.</text>
</comment>
<dbReference type="PANTHER" id="PTHR10099">
    <property type="entry name" value="PHOSPHORIBOSYLFORMYLGLYCINAMIDINE SYNTHASE"/>
    <property type="match status" value="1"/>
</dbReference>
<dbReference type="FunFam" id="3.30.1330.10:FF:000005">
    <property type="entry name" value="Phosphoribosylformylglycinamidine synthase"/>
    <property type="match status" value="1"/>
</dbReference>
<evidence type="ECO:0000313" key="19">
    <source>
        <dbReference type="EMBL" id="KAA9131050.1"/>
    </source>
</evidence>
<evidence type="ECO:0000256" key="4">
    <source>
        <dbReference type="ARBA" id="ARBA00022490"/>
    </source>
</evidence>
<organism evidence="19 20">
    <name type="scientific">Marinihelvus fidelis</name>
    <dbReference type="NCBI Taxonomy" id="2613842"/>
    <lineage>
        <taxon>Bacteria</taxon>
        <taxon>Pseudomonadati</taxon>
        <taxon>Pseudomonadota</taxon>
        <taxon>Gammaproteobacteria</taxon>
        <taxon>Chromatiales</taxon>
        <taxon>Wenzhouxiangellaceae</taxon>
        <taxon>Marinihelvus</taxon>
    </lineage>
</organism>
<evidence type="ECO:0000256" key="11">
    <source>
        <dbReference type="ARBA" id="ARBA00022962"/>
    </source>
</evidence>
<evidence type="ECO:0000256" key="13">
    <source>
        <dbReference type="ARBA" id="ARBA00057317"/>
    </source>
</evidence>
<dbReference type="GO" id="GO:0046872">
    <property type="term" value="F:metal ion binding"/>
    <property type="evidence" value="ECO:0007669"/>
    <property type="project" value="UniProtKB-KW"/>
</dbReference>
<dbReference type="SUPFAM" id="SSF52317">
    <property type="entry name" value="Class I glutamine amidotransferase-like"/>
    <property type="match status" value="1"/>
</dbReference>
<feature type="domain" description="PurM-like C-terminal" evidence="15">
    <location>
        <begin position="830"/>
        <end position="961"/>
    </location>
</feature>
<evidence type="ECO:0000256" key="2">
    <source>
        <dbReference type="ARBA" id="ARBA00004920"/>
    </source>
</evidence>
<dbReference type="FunFam" id="3.90.650.10:FF:000002">
    <property type="entry name" value="Phosphoribosylformylglycinamidine synthase"/>
    <property type="match status" value="1"/>
</dbReference>
<dbReference type="Pfam" id="PF02769">
    <property type="entry name" value="AIRS_C"/>
    <property type="match status" value="2"/>
</dbReference>
<evidence type="ECO:0000256" key="14">
    <source>
        <dbReference type="HAMAP-Rule" id="MF_00419"/>
    </source>
</evidence>
<dbReference type="GO" id="GO:0006189">
    <property type="term" value="P:'de novo' IMP biosynthetic process"/>
    <property type="evidence" value="ECO:0007669"/>
    <property type="project" value="UniProtKB-UniRule"/>
</dbReference>
<keyword evidence="4 14" id="KW-0963">Cytoplasm</keyword>
<dbReference type="Pfam" id="PF18076">
    <property type="entry name" value="FGAR-AT_N"/>
    <property type="match status" value="1"/>
</dbReference>
<dbReference type="InterPro" id="IPR036604">
    <property type="entry name" value="PurS-like_sf"/>
</dbReference>
<evidence type="ECO:0000259" key="16">
    <source>
        <dbReference type="Pfam" id="PF18072"/>
    </source>
</evidence>
<keyword evidence="7 14" id="KW-0547">Nucleotide-binding</keyword>
<dbReference type="Pfam" id="PF13507">
    <property type="entry name" value="GATase_5"/>
    <property type="match status" value="1"/>
</dbReference>
<dbReference type="Gene3D" id="3.30.1330.10">
    <property type="entry name" value="PurM-like, N-terminal domain"/>
    <property type="match status" value="2"/>
</dbReference>
<dbReference type="SUPFAM" id="SSF56042">
    <property type="entry name" value="PurM C-terminal domain-like"/>
    <property type="match status" value="2"/>
</dbReference>
<evidence type="ECO:0000313" key="20">
    <source>
        <dbReference type="Proteomes" id="UP000325372"/>
    </source>
</evidence>
<dbReference type="InterPro" id="IPR036921">
    <property type="entry name" value="PurM-like_N_sf"/>
</dbReference>
<evidence type="ECO:0000256" key="7">
    <source>
        <dbReference type="ARBA" id="ARBA00022741"/>
    </source>
</evidence>
<feature type="binding site" evidence="14">
    <location>
        <position position="673"/>
    </location>
    <ligand>
        <name>Mg(2+)</name>
        <dbReference type="ChEBI" id="CHEBI:18420"/>
    </ligand>
</feature>
<evidence type="ECO:0000259" key="15">
    <source>
        <dbReference type="Pfam" id="PF02769"/>
    </source>
</evidence>
<dbReference type="CDD" id="cd01740">
    <property type="entry name" value="GATase1_FGAR_AT"/>
    <property type="match status" value="1"/>
</dbReference>
<dbReference type="SUPFAM" id="SSF55326">
    <property type="entry name" value="PurM N-terminal domain-like"/>
    <property type="match status" value="2"/>
</dbReference>
<dbReference type="SUPFAM" id="SSF82697">
    <property type="entry name" value="PurS-like"/>
    <property type="match status" value="1"/>
</dbReference>
<keyword evidence="6 14" id="KW-0479">Metal-binding</keyword>
<feature type="binding site" evidence="14">
    <location>
        <position position="880"/>
    </location>
    <ligand>
        <name>Mg(2+)</name>
        <dbReference type="ChEBI" id="CHEBI:18420"/>
    </ligand>
</feature>
<feature type="binding site" evidence="14">
    <location>
        <position position="882"/>
    </location>
    <ligand>
        <name>ATP</name>
        <dbReference type="ChEBI" id="CHEBI:30616"/>
    </ligand>
</feature>
<evidence type="ECO:0000259" key="17">
    <source>
        <dbReference type="Pfam" id="PF18076"/>
    </source>
</evidence>
<dbReference type="SUPFAM" id="SSF109736">
    <property type="entry name" value="FGAM synthase PurL, linker domain"/>
    <property type="match status" value="1"/>
</dbReference>
<dbReference type="EC" id="6.3.5.3" evidence="14"/>
<feature type="binding site" evidence="14">
    <location>
        <position position="672"/>
    </location>
    <ligand>
        <name>ATP</name>
        <dbReference type="ChEBI" id="CHEBI:30616"/>
    </ligand>
</feature>
<feature type="binding site" evidence="14">
    <location>
        <position position="716"/>
    </location>
    <ligand>
        <name>Mg(2+)</name>
        <dbReference type="ChEBI" id="CHEBI:18420"/>
    </ligand>
</feature>
<dbReference type="UniPathway" id="UPA00074">
    <property type="reaction ID" value="UER00128"/>
</dbReference>
<dbReference type="GO" id="GO:0005737">
    <property type="term" value="C:cytoplasm"/>
    <property type="evidence" value="ECO:0007669"/>
    <property type="project" value="UniProtKB-SubCell"/>
</dbReference>
<dbReference type="Gene3D" id="3.90.650.10">
    <property type="entry name" value="PurM-like C-terminal domain"/>
    <property type="match status" value="2"/>
</dbReference>
<comment type="caution">
    <text evidence="19">The sequence shown here is derived from an EMBL/GenBank/DDBJ whole genome shotgun (WGS) entry which is preliminary data.</text>
</comment>
<sequence>MPGEPAISGFRQRKFIRAALRSLGLDPADTDALTLSADFVYFIESADALAADTLGQLRDLLHAGAPEALGDDDGLVLVVPRLGTLSPWSTKATDIARGCGLPGIERIERGVAFRIGGEAATPANRDDIAAALHDRMTQDVLDSHAAGRELFRHSNPRPLARVPATVEALSRANGELGLALSFDEIDYLVNAYGELGRDPSDAELMMFAQANSEHCRHKIFNADWTLDGEPQSMSLFGMIRNTHAVSPDGVLSAYHDNSAVLAGAEAARFFPAVEDHVYGFTTEPVAIQIKVETHNHPTAISPFPGAATGSGGEIRDEAATGRGAKPKAGLTGFTVSNLNLPNQKRAWEIDSGKPERIVTALDIMVEGPIGAAAFNNEFGRPALGGYFRTFEAEVGGQLWGYHKPIMLAGGMGNIRPQHVEKHPLAPGDAVIVLGGPAMLIGLGGGAASSMGSGQSASELDYASVQRGNPEMQRRAQEVIDACWALGDDNPIVSIHDVGAGGLSNALPELLDDSERGGELELRRIPNADADMAPMEIWCNEAQERYVLGVRGEDVERFQALCERERCPVAVLGHATEVRHLAVTDELLGESPVDVPLKVILGKAPRMHRDAVRQVFDGGKFDATAIDPSTALADVLRHPAVGSKAFLVTIGDRTVGGLTARDQMVGPWQVPVADAAVTVNGFESYSGEALAIGERSPLAIVDGPASGRMAIAEAVTNIAAAPIAKLSDVRISANWMAAAGEPGQDATLFDTVRTVGMELCPALGIAIPVGKDSLSLKTVWERDGEEVRMLSPVSLVATAFAPVTDARRALTPQLDTGGEPTRLLLLDLGAGRDRLGGSILAQVNGRFGNDVPDCDDAARLKAFFGLVQSLSADGLLQAYHDRSDGGLAATLCEMAFAARCGLDLDLGANGAALTARLFAEELGAVIQVREADLDTVIGRCRDAGLDGLVHDIGAPVTGKRLVIRDGENTVLEQDLGELLKAWAETSHEVQRVRDNPRCADQEYVALQEWDLPLLAPALTFDLDDNPAAPMVNTGARPRVAILREQGVNGHVEMAAAFHLAGFESVDVHMSDLAAGRQSLDGFSGLVACGGFSYGDVLGAGRGWAKSILFNAPMRARFEAFFANEERFALGVCNGCQALSALREIIPGTQAWPDFVRNESEQFEARLSLVRVESSPSLFFAGMEGSLLPVATAHGEGRADFGAIDPMTAPVALRYSGVTGLPAATYPRNPNGSPLGITGLCNTDGRVTVMMPHPERTLRNVNFSWAPSQWSETSPWQRMFRNARAWVG</sequence>
<comment type="catalytic activity">
    <reaction evidence="12 14">
        <text>N(2)-formyl-N(1)-(5-phospho-beta-D-ribosyl)glycinamide + L-glutamine + ATP + H2O = 2-formamido-N(1)-(5-O-phospho-beta-D-ribosyl)acetamidine + L-glutamate + ADP + phosphate + H(+)</text>
        <dbReference type="Rhea" id="RHEA:17129"/>
        <dbReference type="ChEBI" id="CHEBI:15377"/>
        <dbReference type="ChEBI" id="CHEBI:15378"/>
        <dbReference type="ChEBI" id="CHEBI:29985"/>
        <dbReference type="ChEBI" id="CHEBI:30616"/>
        <dbReference type="ChEBI" id="CHEBI:43474"/>
        <dbReference type="ChEBI" id="CHEBI:58359"/>
        <dbReference type="ChEBI" id="CHEBI:147286"/>
        <dbReference type="ChEBI" id="CHEBI:147287"/>
        <dbReference type="ChEBI" id="CHEBI:456216"/>
        <dbReference type="EC" id="6.3.5.3"/>
    </reaction>
</comment>
<dbReference type="InterPro" id="IPR040707">
    <property type="entry name" value="FGAR-AT_N"/>
</dbReference>
<evidence type="ECO:0000256" key="6">
    <source>
        <dbReference type="ARBA" id="ARBA00022723"/>
    </source>
</evidence>
<dbReference type="EMBL" id="VYXP01000006">
    <property type="protein sequence ID" value="KAA9131050.1"/>
    <property type="molecule type" value="Genomic_DNA"/>
</dbReference>
<dbReference type="Pfam" id="PF22689">
    <property type="entry name" value="FGAR-AT_PurM_N-like"/>
    <property type="match status" value="1"/>
</dbReference>
<dbReference type="PROSITE" id="PS51273">
    <property type="entry name" value="GATASE_TYPE_1"/>
    <property type="match status" value="1"/>
</dbReference>
<dbReference type="Proteomes" id="UP000325372">
    <property type="component" value="Unassembled WGS sequence"/>
</dbReference>
<keyword evidence="11 14" id="KW-0315">Glutamine amidotransferase</keyword>
<evidence type="ECO:0000256" key="5">
    <source>
        <dbReference type="ARBA" id="ARBA00022598"/>
    </source>
</evidence>
<dbReference type="Gene3D" id="1.10.8.750">
    <property type="entry name" value="Phosphoribosylformylglycinamidine synthase, linker domain"/>
    <property type="match status" value="1"/>
</dbReference>
<dbReference type="FunFam" id="3.40.50.880:FF:000008">
    <property type="entry name" value="Phosphoribosylformylglycinamidine synthase"/>
    <property type="match status" value="1"/>
</dbReference>
<name>A0A5N0T803_9GAMM</name>
<dbReference type="GO" id="GO:0005524">
    <property type="term" value="F:ATP binding"/>
    <property type="evidence" value="ECO:0007669"/>
    <property type="project" value="UniProtKB-UniRule"/>
</dbReference>
<evidence type="ECO:0000256" key="9">
    <source>
        <dbReference type="ARBA" id="ARBA00022840"/>
    </source>
</evidence>
<dbReference type="InterPro" id="IPR029062">
    <property type="entry name" value="Class_I_gatase-like"/>
</dbReference>
<protein>
    <recommendedName>
        <fullName evidence="14">Phosphoribosylformylglycinamidine synthase</fullName>
        <shortName evidence="14">FGAM synthase</shortName>
        <shortName evidence="14">FGAMS</shortName>
        <ecNumber evidence="14">6.3.5.3</ecNumber>
    </recommendedName>
    <alternativeName>
        <fullName evidence="14">Formylglycinamide ribonucleotide amidotransferase</fullName>
        <shortName evidence="14">FGAR amidotransferase</shortName>
        <shortName evidence="14">FGAR-AT</shortName>
    </alternativeName>
</protein>
<feature type="domain" description="FGAR-AT PurM N-terminal-like" evidence="18">
    <location>
        <begin position="642"/>
        <end position="801"/>
    </location>
</feature>
<dbReference type="CDD" id="cd02204">
    <property type="entry name" value="PurL_repeat2"/>
    <property type="match status" value="1"/>
</dbReference>
<feature type="domain" description="Phosphoribosylformylglycinamidine synthase N-terminal" evidence="17">
    <location>
        <begin position="39"/>
        <end position="151"/>
    </location>
</feature>
<keyword evidence="20" id="KW-1185">Reference proteome</keyword>
<dbReference type="NCBIfam" id="NF003672">
    <property type="entry name" value="PRK05297.1"/>
    <property type="match status" value="1"/>
</dbReference>
<keyword evidence="10 14" id="KW-0460">Magnesium</keyword>
<reference evidence="19 20" key="1">
    <citation type="submission" date="2019-09" db="EMBL/GenBank/DDBJ databases">
        <title>Wenzhouxiangella sp. Genome sequencing and assembly.</title>
        <authorList>
            <person name="Zhang R."/>
        </authorList>
    </citation>
    <scope>NUCLEOTIDE SEQUENCE [LARGE SCALE GENOMIC DNA]</scope>
    <source>
        <strain evidence="19 20">W260</strain>
    </source>
</reference>
<keyword evidence="8 14" id="KW-0658">Purine biosynthesis</keyword>
<dbReference type="PANTHER" id="PTHR10099:SF1">
    <property type="entry name" value="PHOSPHORIBOSYLFORMYLGLYCINAMIDINE SYNTHASE"/>
    <property type="match status" value="1"/>
</dbReference>
<feature type="active site" description="Nucleophile" evidence="14">
    <location>
        <position position="1131"/>
    </location>
</feature>
<comment type="function">
    <text evidence="13 14">Phosphoribosylformylglycinamidine synthase involved in the purines biosynthetic pathway. Catalyzes the ATP-dependent conversion of formylglycinamide ribonucleotide (FGAR) and glutamine to yield formylglycinamidine ribonucleotide (FGAM) and glutamate.</text>
</comment>
<comment type="similarity">
    <text evidence="3 14">In the N-terminal section; belongs to the FGAMS family.</text>
</comment>
<dbReference type="Gene3D" id="3.40.50.880">
    <property type="match status" value="1"/>
</dbReference>
<gene>
    <name evidence="14 19" type="primary">purL</name>
    <name evidence="19" type="synonym">purI</name>
    <name evidence="19" type="ORF">F3N42_10410</name>
</gene>
<feature type="domain" description="Phosphoribosylformylglycinamidine synthase linker" evidence="16">
    <location>
        <begin position="169"/>
        <end position="218"/>
    </location>
</feature>
<feature type="binding site" evidence="14">
    <location>
        <position position="712"/>
    </location>
    <ligand>
        <name>Mg(2+)</name>
        <dbReference type="ChEBI" id="CHEBI:18420"/>
    </ligand>
</feature>
<comment type="subunit">
    <text evidence="14">Monomer.</text>
</comment>
<dbReference type="Pfam" id="PF18072">
    <property type="entry name" value="FGAR-AT_linker"/>
    <property type="match status" value="1"/>
</dbReference>
<feature type="active site" evidence="14">
    <location>
        <position position="1253"/>
    </location>
</feature>
<evidence type="ECO:0000256" key="10">
    <source>
        <dbReference type="ARBA" id="ARBA00022842"/>
    </source>
</evidence>
<dbReference type="SMART" id="SM01211">
    <property type="entry name" value="GATase_5"/>
    <property type="match status" value="1"/>
</dbReference>
<keyword evidence="5 14" id="KW-0436">Ligase</keyword>
<comment type="pathway">
    <text evidence="2 14">Purine metabolism; IMP biosynthesis via de novo pathway; 5-amino-1-(5-phospho-D-ribosyl)imidazole from N(2)-formyl-N(1)-(5-phospho-D-ribosyl)glycinamide: step 1/2.</text>
</comment>
<keyword evidence="9 14" id="KW-0067">ATP-binding</keyword>
<evidence type="ECO:0000256" key="1">
    <source>
        <dbReference type="ARBA" id="ARBA00004496"/>
    </source>
</evidence>
<dbReference type="FunFam" id="3.30.1330.10:FF:000002">
    <property type="entry name" value="Phosphoribosylformylglycinamidine synthase"/>
    <property type="match status" value="1"/>
</dbReference>
<dbReference type="InterPro" id="IPR041609">
    <property type="entry name" value="PurL_linker"/>
</dbReference>
<dbReference type="CDD" id="cd02203">
    <property type="entry name" value="PurL_repeat1"/>
    <property type="match status" value="1"/>
</dbReference>
<proteinExistence type="inferred from homology"/>
<dbReference type="InterPro" id="IPR010073">
    <property type="entry name" value="PurL_large"/>
</dbReference>
<comment type="subcellular location">
    <subcellularLocation>
        <location evidence="1 14">Cytoplasm</location>
    </subcellularLocation>
</comment>
<dbReference type="GO" id="GO:0004642">
    <property type="term" value="F:phosphoribosylformylglycinamidine synthase activity"/>
    <property type="evidence" value="ECO:0007669"/>
    <property type="project" value="UniProtKB-UniRule"/>
</dbReference>
<accession>A0A5N0T803</accession>
<dbReference type="InterPro" id="IPR055181">
    <property type="entry name" value="FGAR-AT_PurM_N-like"/>
</dbReference>
<evidence type="ECO:0000256" key="3">
    <source>
        <dbReference type="ARBA" id="ARBA00008608"/>
    </source>
</evidence>
<dbReference type="InterPro" id="IPR036676">
    <property type="entry name" value="PurM-like_C_sf"/>
</dbReference>
<feature type="active site" evidence="14">
    <location>
        <position position="1251"/>
    </location>
</feature>
<dbReference type="InterPro" id="IPR010918">
    <property type="entry name" value="PurM-like_C_dom"/>
</dbReference>
<dbReference type="NCBIfam" id="TIGR01735">
    <property type="entry name" value="FGAM_synt"/>
    <property type="match status" value="1"/>
</dbReference>
<dbReference type="HAMAP" id="MF_00419">
    <property type="entry name" value="PurL_1"/>
    <property type="match status" value="1"/>
</dbReference>
<evidence type="ECO:0000256" key="8">
    <source>
        <dbReference type="ARBA" id="ARBA00022755"/>
    </source>
</evidence>
<evidence type="ECO:0000256" key="12">
    <source>
        <dbReference type="ARBA" id="ARBA00052585"/>
    </source>
</evidence>
<feature type="binding site" evidence="14">
    <location>
        <begin position="305"/>
        <end position="316"/>
    </location>
    <ligand>
        <name>ATP</name>
        <dbReference type="ChEBI" id="CHEBI:30616"/>
    </ligand>
</feature>
<feature type="domain" description="PurM-like C-terminal" evidence="15">
    <location>
        <begin position="426"/>
        <end position="584"/>
    </location>
</feature>